<dbReference type="AlphaFoldDB" id="A0ABD6EED8"/>
<reference evidence="1 2" key="1">
    <citation type="submission" date="2024-08" db="EMBL/GenBank/DDBJ databases">
        <title>Gnathostoma spinigerum genome.</title>
        <authorList>
            <person name="Gonzalez-Bertolin B."/>
            <person name="Monzon S."/>
            <person name="Zaballos A."/>
            <person name="Jimenez P."/>
            <person name="Dekumyoy P."/>
            <person name="Varona S."/>
            <person name="Cuesta I."/>
            <person name="Sumanam S."/>
            <person name="Adisakwattana P."/>
            <person name="Gasser R.B."/>
            <person name="Hernandez-Gonzalez A."/>
            <person name="Young N.D."/>
            <person name="Perteguer M.J."/>
        </authorList>
    </citation>
    <scope>NUCLEOTIDE SEQUENCE [LARGE SCALE GENOMIC DNA]</scope>
    <source>
        <strain evidence="1">AL3</strain>
        <tissue evidence="1">Liver</tissue>
    </source>
</reference>
<dbReference type="Proteomes" id="UP001608902">
    <property type="component" value="Unassembled WGS sequence"/>
</dbReference>
<accession>A0ABD6EED8</accession>
<evidence type="ECO:0000313" key="2">
    <source>
        <dbReference type="Proteomes" id="UP001608902"/>
    </source>
</evidence>
<proteinExistence type="predicted"/>
<sequence length="103" mass="11593">MAFDHNSVCIINALSLCPHYEEMYPVIYCPAFENRLAIAYPKIAFDLSPHKHSTVDTNEIEHQPRELKKFTDAPIPNATICLIGQSYLILKQSGSCTEKENPG</sequence>
<keyword evidence="2" id="KW-1185">Reference proteome</keyword>
<comment type="caution">
    <text evidence="1">The sequence shown here is derived from an EMBL/GenBank/DDBJ whole genome shotgun (WGS) entry which is preliminary data.</text>
</comment>
<gene>
    <name evidence="1" type="ORF">AB6A40_001581</name>
</gene>
<dbReference type="EMBL" id="JBGFUD010000603">
    <property type="protein sequence ID" value="MFH4974872.1"/>
    <property type="molecule type" value="Genomic_DNA"/>
</dbReference>
<evidence type="ECO:0000313" key="1">
    <source>
        <dbReference type="EMBL" id="MFH4974872.1"/>
    </source>
</evidence>
<protein>
    <submittedName>
        <fullName evidence="1">Uncharacterized protein</fullName>
    </submittedName>
</protein>
<name>A0ABD6EED8_9BILA</name>
<organism evidence="1 2">
    <name type="scientific">Gnathostoma spinigerum</name>
    <dbReference type="NCBI Taxonomy" id="75299"/>
    <lineage>
        <taxon>Eukaryota</taxon>
        <taxon>Metazoa</taxon>
        <taxon>Ecdysozoa</taxon>
        <taxon>Nematoda</taxon>
        <taxon>Chromadorea</taxon>
        <taxon>Rhabditida</taxon>
        <taxon>Spirurina</taxon>
        <taxon>Gnathostomatomorpha</taxon>
        <taxon>Gnathostomatoidea</taxon>
        <taxon>Gnathostomatidae</taxon>
        <taxon>Gnathostoma</taxon>
    </lineage>
</organism>